<dbReference type="InterPro" id="IPR023346">
    <property type="entry name" value="Lysozyme-like_dom_sf"/>
</dbReference>
<dbReference type="Proteomes" id="UP000231701">
    <property type="component" value="Chromosome"/>
</dbReference>
<dbReference type="EMBL" id="CP018799">
    <property type="protein sequence ID" value="ATX80491.1"/>
    <property type="molecule type" value="Genomic_DNA"/>
</dbReference>
<dbReference type="SUPFAM" id="SSF53955">
    <property type="entry name" value="Lysozyme-like"/>
    <property type="match status" value="1"/>
</dbReference>
<comment type="similarity">
    <text evidence="1">Belongs to the transglycosylase Slt family.</text>
</comment>
<protein>
    <submittedName>
        <fullName evidence="3">Transglycosylase SLT domain-containing protein</fullName>
    </submittedName>
</protein>
<proteinExistence type="inferred from homology"/>
<evidence type="ECO:0000259" key="2">
    <source>
        <dbReference type="Pfam" id="PF01464"/>
    </source>
</evidence>
<evidence type="ECO:0000256" key="1">
    <source>
        <dbReference type="ARBA" id="ARBA00007734"/>
    </source>
</evidence>
<dbReference type="PANTHER" id="PTHR37423:SF2">
    <property type="entry name" value="MEMBRANE-BOUND LYTIC MUREIN TRANSGLYCOSYLASE C"/>
    <property type="match status" value="1"/>
</dbReference>
<evidence type="ECO:0000313" key="4">
    <source>
        <dbReference type="Proteomes" id="UP000231701"/>
    </source>
</evidence>
<keyword evidence="4" id="KW-1185">Reference proteome</keyword>
<dbReference type="Gene3D" id="1.10.530.10">
    <property type="match status" value="1"/>
</dbReference>
<dbReference type="CDD" id="cd00254">
    <property type="entry name" value="LT-like"/>
    <property type="match status" value="1"/>
</dbReference>
<dbReference type="AlphaFoldDB" id="A0A2K8L3T5"/>
<sequence length="208" mass="23903">MLVAGFLVSIPIWLTSTSEDKQHLAQSAATKMVEKNVGLLDLKPEEKEELRKMLKPELAGQKVDFEQTVWMKDIVQTIQPWVPDQNEAEAIARWVYVYGKHFNLSPELILGVISVESRFDHFAVSNVGAIGLMQVMPFWKKELGQPEDNLLEIETNIRYGCAILRHYIDRYKKLDRALGAYNGSLGRMKYPNKIYSHMKRFKATDFGI</sequence>
<name>A0A2K8L3T5_MARES</name>
<gene>
    <name evidence="3" type="ORF">Ga0123461_2085</name>
</gene>
<dbReference type="InterPro" id="IPR008258">
    <property type="entry name" value="Transglycosylase_SLT_dom_1"/>
</dbReference>
<feature type="domain" description="Transglycosylase SLT" evidence="2">
    <location>
        <begin position="99"/>
        <end position="194"/>
    </location>
</feature>
<evidence type="ECO:0000313" key="3">
    <source>
        <dbReference type="EMBL" id="ATX80491.1"/>
    </source>
</evidence>
<accession>A0A2K8L3T5</accession>
<dbReference type="KEGG" id="maes:Ga0123461_2085"/>
<reference evidence="3 4" key="1">
    <citation type="submission" date="2016-12" db="EMBL/GenBank/DDBJ databases">
        <title>Isolation and genomic insights into novel planktonic Zetaproteobacteria from stratified waters of the Chesapeake Bay.</title>
        <authorList>
            <person name="McAllister S.M."/>
            <person name="Kato S."/>
            <person name="Chan C.S."/>
            <person name="Chiu B.K."/>
            <person name="Field E.K."/>
        </authorList>
    </citation>
    <scope>NUCLEOTIDE SEQUENCE [LARGE SCALE GENOMIC DNA]</scope>
    <source>
        <strain evidence="3 4">CP-5</strain>
    </source>
</reference>
<dbReference type="PANTHER" id="PTHR37423">
    <property type="entry name" value="SOLUBLE LYTIC MUREIN TRANSGLYCOSYLASE-RELATED"/>
    <property type="match status" value="1"/>
</dbReference>
<organism evidence="3 4">
    <name type="scientific">Mariprofundus aestuarium</name>
    <dbReference type="NCBI Taxonomy" id="1921086"/>
    <lineage>
        <taxon>Bacteria</taxon>
        <taxon>Pseudomonadati</taxon>
        <taxon>Pseudomonadota</taxon>
        <taxon>Candidatius Mariprofundia</taxon>
        <taxon>Mariprofundales</taxon>
        <taxon>Mariprofundaceae</taxon>
        <taxon>Mariprofundus</taxon>
    </lineage>
</organism>
<dbReference type="Pfam" id="PF01464">
    <property type="entry name" value="SLT"/>
    <property type="match status" value="1"/>
</dbReference>